<evidence type="ECO:0000313" key="2">
    <source>
        <dbReference type="EMBL" id="CAD9087553.1"/>
    </source>
</evidence>
<feature type="signal peptide" evidence="1">
    <location>
        <begin position="1"/>
        <end position="26"/>
    </location>
</feature>
<organism evidence="2">
    <name type="scientific">Alexandrium catenella</name>
    <name type="common">Red tide dinoflagellate</name>
    <name type="synonym">Gonyaulax catenella</name>
    <dbReference type="NCBI Taxonomy" id="2925"/>
    <lineage>
        <taxon>Eukaryota</taxon>
        <taxon>Sar</taxon>
        <taxon>Alveolata</taxon>
        <taxon>Dinophyceae</taxon>
        <taxon>Gonyaulacales</taxon>
        <taxon>Pyrocystaceae</taxon>
        <taxon>Alexandrium</taxon>
    </lineage>
</organism>
<sequence>MAASMSWTVISRTTLLASGGLAGACAATAWRCREHQRLLEAGDYWELNGQYYQVLGHAWDHFRRDFCVVYRPLYTCQAKPDRFEAHVLATSHFERFEQKFRRVGYADLDMAAKGLVLPGPFWQDGSWGLAERTAPVQGQGVEEAQSSQSAFAAAAASARTPTASGYGTRSHQAY</sequence>
<keyword evidence="1" id="KW-0732">Signal</keyword>
<name>A0A7S1KWA5_ALECA</name>
<feature type="chain" id="PRO_5031008425" evidence="1">
    <location>
        <begin position="27"/>
        <end position="174"/>
    </location>
</feature>
<accession>A0A7S1KWA5</accession>
<evidence type="ECO:0000256" key="1">
    <source>
        <dbReference type="SAM" id="SignalP"/>
    </source>
</evidence>
<proteinExistence type="predicted"/>
<reference evidence="2" key="1">
    <citation type="submission" date="2021-01" db="EMBL/GenBank/DDBJ databases">
        <authorList>
            <person name="Corre E."/>
            <person name="Pelletier E."/>
            <person name="Niang G."/>
            <person name="Scheremetjew M."/>
            <person name="Finn R."/>
            <person name="Kale V."/>
            <person name="Holt S."/>
            <person name="Cochrane G."/>
            <person name="Meng A."/>
            <person name="Brown T."/>
            <person name="Cohen L."/>
        </authorList>
    </citation>
    <scope>NUCLEOTIDE SEQUENCE</scope>
    <source>
        <strain evidence="2">OF101</strain>
    </source>
</reference>
<dbReference type="AlphaFoldDB" id="A0A7S1KWA5"/>
<dbReference type="EMBL" id="HBGE01001828">
    <property type="protein sequence ID" value="CAD9087553.1"/>
    <property type="molecule type" value="Transcribed_RNA"/>
</dbReference>
<protein>
    <submittedName>
        <fullName evidence="2">Uncharacterized protein</fullName>
    </submittedName>
</protein>
<gene>
    <name evidence="2" type="ORF">ACAT0790_LOCUS1109</name>
</gene>